<dbReference type="GO" id="GO:0016757">
    <property type="term" value="F:glycosyltransferase activity"/>
    <property type="evidence" value="ECO:0007669"/>
    <property type="project" value="UniProtKB-KW"/>
</dbReference>
<dbReference type="RefSeq" id="WP_187739043.1">
    <property type="nucleotide sequence ID" value="NZ_CP060825.1"/>
</dbReference>
<dbReference type="CDD" id="cd06223">
    <property type="entry name" value="PRTases_typeI"/>
    <property type="match status" value="1"/>
</dbReference>
<dbReference type="Gene3D" id="3.30.1310.20">
    <property type="entry name" value="PRTase-like"/>
    <property type="match status" value="1"/>
</dbReference>
<gene>
    <name evidence="2" type="ORF">IAG43_02155</name>
</gene>
<reference evidence="2 3" key="1">
    <citation type="submission" date="2020-08" db="EMBL/GenBank/DDBJ databases">
        <title>A novel species.</title>
        <authorList>
            <person name="Gao J."/>
        </authorList>
    </citation>
    <scope>NUCLEOTIDE SEQUENCE [LARGE SCALE GENOMIC DNA]</scope>
    <source>
        <strain evidence="2 3">CRPJ-33</strain>
    </source>
</reference>
<proteinExistence type="predicted"/>
<keyword evidence="2" id="KW-0808">Transferase</keyword>
<dbReference type="Gene3D" id="3.40.50.2020">
    <property type="match status" value="1"/>
</dbReference>
<evidence type="ECO:0000313" key="3">
    <source>
        <dbReference type="Proteomes" id="UP000516230"/>
    </source>
</evidence>
<dbReference type="EMBL" id="CP060825">
    <property type="protein sequence ID" value="QNP61840.1"/>
    <property type="molecule type" value="Genomic_DNA"/>
</dbReference>
<evidence type="ECO:0000313" key="2">
    <source>
        <dbReference type="EMBL" id="QNP61840.1"/>
    </source>
</evidence>
<organism evidence="2 3">
    <name type="scientific">Streptomyces genisteinicus</name>
    <dbReference type="NCBI Taxonomy" id="2768068"/>
    <lineage>
        <taxon>Bacteria</taxon>
        <taxon>Bacillati</taxon>
        <taxon>Actinomycetota</taxon>
        <taxon>Actinomycetes</taxon>
        <taxon>Kitasatosporales</taxon>
        <taxon>Streptomycetaceae</taxon>
        <taxon>Streptomyces</taxon>
    </lineage>
</organism>
<feature type="domain" description="Phosphoribosyltransferase" evidence="1">
    <location>
        <begin position="29"/>
        <end position="171"/>
    </location>
</feature>
<keyword evidence="2" id="KW-0328">Glycosyltransferase</keyword>
<dbReference type="InterPro" id="IPR000836">
    <property type="entry name" value="PRTase_dom"/>
</dbReference>
<dbReference type="AlphaFoldDB" id="A0A7H0HMS4"/>
<protein>
    <submittedName>
        <fullName evidence="2">Phosphoribosyltransferase</fullName>
    </submittedName>
</protein>
<sequence length="219" mass="23252">MRFGDRGEAGQELAARLLVRQRAGELPAPFVLALPRGGVPVAAEVARALDAPLDVVVARKIGAPFDVELGVGALAGDAPPLFDTRALQALGLSADALRDRVGAERAELRRREEVYREGRPAPVLRGRTAVLVDDGLATGVTARAAVRAVRAMEPGTLVLAVPVCSREAAAVLRAEVEELVTLHTPHPFHSVGRWYADFTQVEDRVVVAALRDAAAARPE</sequence>
<name>A0A7H0HMS4_9ACTN</name>
<dbReference type="Pfam" id="PF00156">
    <property type="entry name" value="Pribosyltran"/>
    <property type="match status" value="1"/>
</dbReference>
<dbReference type="SUPFAM" id="SSF53271">
    <property type="entry name" value="PRTase-like"/>
    <property type="match status" value="1"/>
</dbReference>
<dbReference type="KEGG" id="sgj:IAG43_02155"/>
<dbReference type="InterPro" id="IPR029057">
    <property type="entry name" value="PRTase-like"/>
</dbReference>
<evidence type="ECO:0000259" key="1">
    <source>
        <dbReference type="Pfam" id="PF00156"/>
    </source>
</evidence>
<dbReference type="Proteomes" id="UP000516230">
    <property type="component" value="Chromosome"/>
</dbReference>
<keyword evidence="3" id="KW-1185">Reference proteome</keyword>
<accession>A0A7H0HMS4</accession>